<gene>
    <name evidence="2" type="ORF">CB4_01399</name>
</gene>
<dbReference type="AlphaFoldDB" id="A0A0U5BGB6"/>
<dbReference type="GO" id="GO:0016052">
    <property type="term" value="P:carbohydrate catabolic process"/>
    <property type="evidence" value="ECO:0007669"/>
    <property type="project" value="TreeGrafter"/>
</dbReference>
<dbReference type="OrthoDB" id="9813368at2"/>
<keyword evidence="3" id="KW-1185">Reference proteome</keyword>
<dbReference type="InterPro" id="IPR023346">
    <property type="entry name" value="Lysozyme-like_dom_sf"/>
</dbReference>
<evidence type="ECO:0000313" key="3">
    <source>
        <dbReference type="Proteomes" id="UP000217696"/>
    </source>
</evidence>
<reference evidence="2 3" key="1">
    <citation type="submission" date="2015-12" db="EMBL/GenBank/DDBJ databases">
        <title>Genome sequence of Aneurinibacillus soli.</title>
        <authorList>
            <person name="Lee J.S."/>
            <person name="Lee K.C."/>
            <person name="Kim K.K."/>
            <person name="Lee B.W."/>
        </authorList>
    </citation>
    <scope>NUCLEOTIDE SEQUENCE [LARGE SCALE GENOMIC DNA]</scope>
    <source>
        <strain evidence="2 3">CB4</strain>
    </source>
</reference>
<dbReference type="RefSeq" id="WP_096464402.1">
    <property type="nucleotide sequence ID" value="NZ_AP017312.1"/>
</dbReference>
<dbReference type="EMBL" id="AP017312">
    <property type="protein sequence ID" value="BAU27230.1"/>
    <property type="molecule type" value="Genomic_DNA"/>
</dbReference>
<dbReference type="CDD" id="cd16891">
    <property type="entry name" value="CwlT-like"/>
    <property type="match status" value="1"/>
</dbReference>
<dbReference type="Gene3D" id="1.10.530.10">
    <property type="match status" value="1"/>
</dbReference>
<dbReference type="Pfam" id="PF13702">
    <property type="entry name" value="Lysozyme_like"/>
    <property type="match status" value="1"/>
</dbReference>
<sequence length="203" mass="23010">MNRIKKWTRNFMLVIAIAAVGMIGLMIFLWSRGEAPQIDPYAHVKKYEPALHSELTRYGLEQQTDVLLALMYQESQGKGGDPMQASESAGLSPNTITDPKQSIRQGVRHFHNVYIYGKKKHVDMATIIQAYNMGPGYIDFVAAHGQKHSEELARQYSAIQVKKAPNVYKCGDDQGNFRYPYCYGDFSYTTKILQVEPKIKGEL</sequence>
<dbReference type="KEGG" id="asoc:CB4_01399"/>
<protein>
    <recommendedName>
        <fullName evidence="1">CwlT-like lysozyme domain-containing protein</fullName>
    </recommendedName>
</protein>
<dbReference type="SUPFAM" id="SSF53955">
    <property type="entry name" value="Lysozyme-like"/>
    <property type="match status" value="1"/>
</dbReference>
<evidence type="ECO:0000313" key="2">
    <source>
        <dbReference type="EMBL" id="BAU27230.1"/>
    </source>
</evidence>
<accession>A0A0U5BGB6</accession>
<dbReference type="PANTHER" id="PTHR34135:SF3">
    <property type="entry name" value="PNEUMOCOCCAL VACCINE ANTIGEN A"/>
    <property type="match status" value="1"/>
</dbReference>
<dbReference type="PANTHER" id="PTHR34135">
    <property type="entry name" value="LYSOZYME"/>
    <property type="match status" value="1"/>
</dbReference>
<feature type="domain" description="CwlT-like lysozyme" evidence="1">
    <location>
        <begin position="43"/>
        <end position="193"/>
    </location>
</feature>
<evidence type="ECO:0000259" key="1">
    <source>
        <dbReference type="Pfam" id="PF13702"/>
    </source>
</evidence>
<organism evidence="2 3">
    <name type="scientific">Aneurinibacillus soli</name>
    <dbReference type="NCBI Taxonomy" id="1500254"/>
    <lineage>
        <taxon>Bacteria</taxon>
        <taxon>Bacillati</taxon>
        <taxon>Bacillota</taxon>
        <taxon>Bacilli</taxon>
        <taxon>Bacillales</taxon>
        <taxon>Paenibacillaceae</taxon>
        <taxon>Aneurinibacillus group</taxon>
        <taxon>Aneurinibacillus</taxon>
    </lineage>
</organism>
<proteinExistence type="predicted"/>
<dbReference type="Proteomes" id="UP000217696">
    <property type="component" value="Chromosome"/>
</dbReference>
<name>A0A0U5BGB6_9BACL</name>
<dbReference type="InterPro" id="IPR047194">
    <property type="entry name" value="CwlT-like_lysozyme"/>
</dbReference>